<dbReference type="EMBL" id="UGXR01000001">
    <property type="protein sequence ID" value="SUH09888.1"/>
    <property type="molecule type" value="Genomic_DNA"/>
</dbReference>
<evidence type="ECO:0000313" key="2">
    <source>
        <dbReference type="Proteomes" id="UP000254346"/>
    </source>
</evidence>
<accession>A0A379VTM7</accession>
<organism evidence="1 2">
    <name type="scientific">Salmonella enterica I</name>
    <dbReference type="NCBI Taxonomy" id="59201"/>
    <lineage>
        <taxon>Bacteria</taxon>
        <taxon>Pseudomonadati</taxon>
        <taxon>Pseudomonadota</taxon>
        <taxon>Gammaproteobacteria</taxon>
        <taxon>Enterobacterales</taxon>
        <taxon>Enterobacteriaceae</taxon>
        <taxon>Salmonella</taxon>
    </lineage>
</organism>
<evidence type="ECO:0000313" key="1">
    <source>
        <dbReference type="EMBL" id="SUH09888.1"/>
    </source>
</evidence>
<dbReference type="Proteomes" id="UP000254346">
    <property type="component" value="Unassembled WGS sequence"/>
</dbReference>
<protein>
    <submittedName>
        <fullName evidence="1">Uncharacterized protein</fullName>
    </submittedName>
</protein>
<dbReference type="AlphaFoldDB" id="A0A379VTM7"/>
<reference evidence="1 2" key="1">
    <citation type="submission" date="2018-06" db="EMBL/GenBank/DDBJ databases">
        <authorList>
            <consortium name="Pathogen Informatics"/>
            <person name="Doyle S."/>
        </authorList>
    </citation>
    <scope>NUCLEOTIDE SEQUENCE [LARGE SCALE GENOMIC DNA]</scope>
    <source>
        <strain evidence="1 2">NCTC8256</strain>
    </source>
</reference>
<sequence length="42" mass="4618">MLYSPFSDSMVDWLSRDRVTAAIAANIQFESGTVYVHSGTGH</sequence>
<name>A0A379VTM7_SALET</name>
<gene>
    <name evidence="1" type="ORF">NCTC8256_03877</name>
</gene>
<proteinExistence type="predicted"/>